<keyword evidence="9" id="KW-1185">Reference proteome</keyword>
<feature type="domain" description="HTH gntR-type" evidence="6">
    <location>
        <begin position="20"/>
        <end position="88"/>
    </location>
</feature>
<dbReference type="GO" id="GO:0003700">
    <property type="term" value="F:DNA-binding transcription factor activity"/>
    <property type="evidence" value="ECO:0007669"/>
    <property type="project" value="InterPro"/>
</dbReference>
<dbReference type="Gene3D" id="1.10.10.10">
    <property type="entry name" value="Winged helix-like DNA-binding domain superfamily/Winged helix DNA-binding domain"/>
    <property type="match status" value="1"/>
</dbReference>
<evidence type="ECO:0000259" key="6">
    <source>
        <dbReference type="PROSITE" id="PS50949"/>
    </source>
</evidence>
<reference evidence="8" key="3">
    <citation type="submission" date="2021-06" db="EMBL/GenBank/DDBJ databases">
        <title>Updating the genus Pseudomonas: Description of 43 new species and partition of the Pseudomonas putida group.</title>
        <authorList>
            <person name="Girard L."/>
            <person name="Lood C."/>
            <person name="Vandamme P."/>
            <person name="Rokni-Zadeh H."/>
            <person name="Van Noort V."/>
            <person name="Hofte M."/>
            <person name="Lavigne R."/>
            <person name="De Mot R."/>
        </authorList>
    </citation>
    <scope>NUCLEOTIDE SEQUENCE</scope>
    <source>
        <strain evidence="8">SWRI102</strain>
    </source>
</reference>
<protein>
    <submittedName>
        <fullName evidence="7">PLP-dependent aminotransferase family protein</fullName>
    </submittedName>
</protein>
<comment type="caution">
    <text evidence="7">The sequence shown here is derived from an EMBL/GenBank/DDBJ whole genome shotgun (WGS) entry which is preliminary data.</text>
</comment>
<keyword evidence="3" id="KW-0805">Transcription regulation</keyword>
<dbReference type="InterPro" id="IPR051446">
    <property type="entry name" value="HTH_trans_reg/aminotransferase"/>
</dbReference>
<organism evidence="7">
    <name type="scientific">Pseudomonas marvdashtae</name>
    <dbReference type="NCBI Taxonomy" id="2745500"/>
    <lineage>
        <taxon>Bacteria</taxon>
        <taxon>Pseudomonadati</taxon>
        <taxon>Pseudomonadota</taxon>
        <taxon>Gammaproteobacteria</taxon>
        <taxon>Pseudomonadales</taxon>
        <taxon>Pseudomonadaceae</taxon>
        <taxon>Pseudomonas</taxon>
    </lineage>
</organism>
<sequence>MRAVLLTDLLLKNLDKQSSIPMQKQMYDTIRFAVLDHTLISGQKLPSSRALAADLEVSRITVSLAYDRLIAENYLVTRAGNGTYVAPTLKQPLSAAPGNVHTQHSMQLSRRGSQLTSLPGGMGNTTGAFVPGVADSQAFPFHIWKRLVARYLSKGNLALSGYADHGGLRQLREAIAGYLKISRSVNCDPGQIIITTGTHQAVDLCARLLADAGDTAIVENPCHWAFPTVFSASGLNVAGGEVNEQGLDLANSDVPPRTKIVVVSPSHQYPTGVVMPLSRRLELLQSARAQNLWVLEDDYDSEFRYDGAPLPSLQGLDTDGRVIYIGTFSKAMFAGIRMGFLVVPNHLSEAFAKASTKLFRPGALHLQAALADFIHEGHFAQHIRRMRTEYSSRQDLLRSSLEKSLGDMVSLSSARAGLHVFAECSSLVNYQSMINESKREGIFLGTPCFVKNIPSLENRCFVLGFGAVPLERIEAGVHSLSTAMSRSLY</sequence>
<dbReference type="GO" id="GO:0030170">
    <property type="term" value="F:pyridoxal phosphate binding"/>
    <property type="evidence" value="ECO:0007669"/>
    <property type="project" value="InterPro"/>
</dbReference>
<dbReference type="CDD" id="cd07377">
    <property type="entry name" value="WHTH_GntR"/>
    <property type="match status" value="1"/>
</dbReference>
<evidence type="ECO:0000313" key="8">
    <source>
        <dbReference type="EMBL" id="MBV4551426.1"/>
    </source>
</evidence>
<dbReference type="EMBL" id="JABWQX020000001">
    <property type="protein sequence ID" value="MBV4551426.1"/>
    <property type="molecule type" value="Genomic_DNA"/>
</dbReference>
<comment type="similarity">
    <text evidence="1">In the C-terminal section; belongs to the class-I pyridoxal-phosphate-dependent aminotransferase family.</text>
</comment>
<dbReference type="InterPro" id="IPR015424">
    <property type="entry name" value="PyrdxlP-dep_Trfase"/>
</dbReference>
<dbReference type="GO" id="GO:0008483">
    <property type="term" value="F:transaminase activity"/>
    <property type="evidence" value="ECO:0007669"/>
    <property type="project" value="UniProtKB-KW"/>
</dbReference>
<evidence type="ECO:0000313" key="9">
    <source>
        <dbReference type="Proteomes" id="UP000659438"/>
    </source>
</evidence>
<dbReference type="InterPro" id="IPR000524">
    <property type="entry name" value="Tscrpt_reg_HTH_GntR"/>
</dbReference>
<evidence type="ECO:0000256" key="4">
    <source>
        <dbReference type="ARBA" id="ARBA00023125"/>
    </source>
</evidence>
<evidence type="ECO:0000313" key="7">
    <source>
        <dbReference type="EMBL" id="MBC3393973.1"/>
    </source>
</evidence>
<reference evidence="7" key="2">
    <citation type="submission" date="2020-07" db="EMBL/GenBank/DDBJ databases">
        <authorList>
            <person name="Lood C."/>
            <person name="Girard L."/>
        </authorList>
    </citation>
    <scope>NUCLEOTIDE SEQUENCE</scope>
    <source>
        <strain evidence="7">SWRI102</strain>
    </source>
</reference>
<accession>A0A923FKC3</accession>
<dbReference type="GO" id="GO:0003677">
    <property type="term" value="F:DNA binding"/>
    <property type="evidence" value="ECO:0007669"/>
    <property type="project" value="UniProtKB-KW"/>
</dbReference>
<dbReference type="Proteomes" id="UP000659438">
    <property type="component" value="Unassembled WGS sequence"/>
</dbReference>
<evidence type="ECO:0000256" key="5">
    <source>
        <dbReference type="ARBA" id="ARBA00023163"/>
    </source>
</evidence>
<name>A0A923FKC3_9PSED</name>
<dbReference type="InterPro" id="IPR036388">
    <property type="entry name" value="WH-like_DNA-bd_sf"/>
</dbReference>
<dbReference type="CDD" id="cd00609">
    <property type="entry name" value="AAT_like"/>
    <property type="match status" value="1"/>
</dbReference>
<dbReference type="PROSITE" id="PS50949">
    <property type="entry name" value="HTH_GNTR"/>
    <property type="match status" value="1"/>
</dbReference>
<dbReference type="Pfam" id="PF00155">
    <property type="entry name" value="Aminotran_1_2"/>
    <property type="match status" value="1"/>
</dbReference>
<dbReference type="Gene3D" id="3.40.640.10">
    <property type="entry name" value="Type I PLP-dependent aspartate aminotransferase-like (Major domain)"/>
    <property type="match status" value="1"/>
</dbReference>
<dbReference type="Pfam" id="PF00392">
    <property type="entry name" value="GntR"/>
    <property type="match status" value="1"/>
</dbReference>
<evidence type="ECO:0000256" key="1">
    <source>
        <dbReference type="ARBA" id="ARBA00005384"/>
    </source>
</evidence>
<reference evidence="7 9" key="1">
    <citation type="journal article" date="2020" name="Microorganisms">
        <title>Reliable Identification of Environmental Pseudomonas Isolates Using the rpoD Gene.</title>
        <authorList>
            <consortium name="The Broad Institute Genome Sequencing Platform"/>
            <person name="Girard L."/>
            <person name="Lood C."/>
            <person name="Rokni-Zadeh H."/>
            <person name="van Noort V."/>
            <person name="Lavigne R."/>
            <person name="De Mot R."/>
        </authorList>
    </citation>
    <scope>NUCLEOTIDE SEQUENCE</scope>
    <source>
        <strain evidence="7 9">SWRI102</strain>
    </source>
</reference>
<keyword evidence="7" id="KW-0808">Transferase</keyword>
<evidence type="ECO:0000256" key="3">
    <source>
        <dbReference type="ARBA" id="ARBA00023015"/>
    </source>
</evidence>
<gene>
    <name evidence="8" type="ORF">HU742_009810</name>
    <name evidence="7" type="ORF">HU742_02065</name>
</gene>
<dbReference type="PANTHER" id="PTHR46577">
    <property type="entry name" value="HTH-TYPE TRANSCRIPTIONAL REGULATORY PROTEIN GABR"/>
    <property type="match status" value="1"/>
</dbReference>
<dbReference type="InterPro" id="IPR004839">
    <property type="entry name" value="Aminotransferase_I/II_large"/>
</dbReference>
<dbReference type="InterPro" id="IPR036390">
    <property type="entry name" value="WH_DNA-bd_sf"/>
</dbReference>
<dbReference type="SUPFAM" id="SSF46785">
    <property type="entry name" value="Winged helix' DNA-binding domain"/>
    <property type="match status" value="1"/>
</dbReference>
<dbReference type="RefSeq" id="WP_186642345.1">
    <property type="nucleotide sequence ID" value="NZ_JABWQX020000001.1"/>
</dbReference>
<keyword evidence="4" id="KW-0238">DNA-binding</keyword>
<dbReference type="SMART" id="SM00345">
    <property type="entry name" value="HTH_GNTR"/>
    <property type="match status" value="1"/>
</dbReference>
<dbReference type="InterPro" id="IPR015421">
    <property type="entry name" value="PyrdxlP-dep_Trfase_major"/>
</dbReference>
<dbReference type="AlphaFoldDB" id="A0A923FKC3"/>
<proteinExistence type="inferred from homology"/>
<dbReference type="SUPFAM" id="SSF53383">
    <property type="entry name" value="PLP-dependent transferases"/>
    <property type="match status" value="1"/>
</dbReference>
<keyword evidence="2" id="KW-0663">Pyridoxal phosphate</keyword>
<keyword evidence="7" id="KW-0032">Aminotransferase</keyword>
<dbReference type="PANTHER" id="PTHR46577:SF1">
    <property type="entry name" value="HTH-TYPE TRANSCRIPTIONAL REGULATORY PROTEIN GABR"/>
    <property type="match status" value="1"/>
</dbReference>
<evidence type="ECO:0000256" key="2">
    <source>
        <dbReference type="ARBA" id="ARBA00022898"/>
    </source>
</evidence>
<keyword evidence="5" id="KW-0804">Transcription</keyword>
<dbReference type="EMBL" id="JABWQX010000001">
    <property type="protein sequence ID" value="MBC3393973.1"/>
    <property type="molecule type" value="Genomic_DNA"/>
</dbReference>